<gene>
    <name evidence="1" type="ordered locus">Cyan7425_3811</name>
</gene>
<sequence length="200" mass="23003">MKAEMKLCNNVLIRIPSIIHKENTSKDSLPYFEVRFLCDKQEFENYLYLNIDMAKDISNWLKQSINLVESIQDEEVQEDRLLVEELNLEDIDENKIRSIGKINVDAGEFVSIDTVAVFSDKILSRFSIINQSIFSYYLSNRNSRRLIDGFNNAVKCIKNTPPRVVSNTMLGTLTVLNSCADQYQVTIQGVRVTLLREKLG</sequence>
<dbReference type="AlphaFoldDB" id="B8HTP9"/>
<proteinExistence type="predicted"/>
<protein>
    <submittedName>
        <fullName evidence="1">Uncharacterized protein</fullName>
    </submittedName>
</protein>
<dbReference type="HOGENOM" id="CLU_1364306_0_0_3"/>
<organism evidence="1">
    <name type="scientific">Cyanothece sp. (strain PCC 7425 / ATCC 29141)</name>
    <dbReference type="NCBI Taxonomy" id="395961"/>
    <lineage>
        <taxon>Bacteria</taxon>
        <taxon>Bacillati</taxon>
        <taxon>Cyanobacteriota</taxon>
        <taxon>Cyanophyceae</taxon>
        <taxon>Gomontiellales</taxon>
        <taxon>Cyanothecaceae</taxon>
        <taxon>Cyanothece</taxon>
    </lineage>
</organism>
<name>B8HTP9_CYAP4</name>
<reference evidence="1" key="1">
    <citation type="submission" date="2009-01" db="EMBL/GenBank/DDBJ databases">
        <title>Complete sequence of chromosome Cyanothece sp. PCC 7425.</title>
        <authorList>
            <consortium name="US DOE Joint Genome Institute"/>
            <person name="Lucas S."/>
            <person name="Copeland A."/>
            <person name="Lapidus A."/>
            <person name="Glavina del Rio T."/>
            <person name="Dalin E."/>
            <person name="Tice H."/>
            <person name="Bruce D."/>
            <person name="Goodwin L."/>
            <person name="Pitluck S."/>
            <person name="Sims D."/>
            <person name="Meineke L."/>
            <person name="Brettin T."/>
            <person name="Detter J.C."/>
            <person name="Han C."/>
            <person name="Larimer F."/>
            <person name="Land M."/>
            <person name="Hauser L."/>
            <person name="Kyrpides N."/>
            <person name="Ovchinnikova G."/>
            <person name="Liberton M."/>
            <person name="Stoeckel J."/>
            <person name="Banerjee A."/>
            <person name="Singh A."/>
            <person name="Page L."/>
            <person name="Sato H."/>
            <person name="Zhao L."/>
            <person name="Sherman L."/>
            <person name="Pakrasi H."/>
            <person name="Richardson P."/>
        </authorList>
    </citation>
    <scope>NUCLEOTIDE SEQUENCE</scope>
    <source>
        <strain evidence="1">PCC 7425</strain>
    </source>
</reference>
<dbReference type="STRING" id="395961.Cyan7425_3811"/>
<dbReference type="KEGG" id="cyn:Cyan7425_3811"/>
<evidence type="ECO:0000313" key="1">
    <source>
        <dbReference type="EMBL" id="ACL46130.1"/>
    </source>
</evidence>
<accession>B8HTP9</accession>
<dbReference type="EMBL" id="CP001344">
    <property type="protein sequence ID" value="ACL46130.1"/>
    <property type="molecule type" value="Genomic_DNA"/>
</dbReference>